<accession>A0A7V2EEK8</accession>
<gene>
    <name evidence="2" type="ORF">ENP06_00575</name>
</gene>
<proteinExistence type="predicted"/>
<evidence type="ECO:0000256" key="1">
    <source>
        <dbReference type="SAM" id="SignalP"/>
    </source>
</evidence>
<comment type="caution">
    <text evidence="2">The sequence shown here is derived from an EMBL/GenBank/DDBJ whole genome shotgun (WGS) entry which is preliminary data.</text>
</comment>
<protein>
    <submittedName>
        <fullName evidence="2">Uncharacterized protein</fullName>
    </submittedName>
</protein>
<feature type="chain" id="PRO_5031399947" evidence="1">
    <location>
        <begin position="18"/>
        <end position="292"/>
    </location>
</feature>
<sequence length="292" mass="31010">MKRFLIVLALVASAAQGRELSSMYVVPAAANTPGKNGTDWHTDLTLVNPHGFSLPIVLQFLPSGRDNRVGVPTVTFDLLAYESLNLWDVLGPNGFDARGSTGALLVATDTDKIACPTNSAQCDFVVFSRTYTIGPLPGEFGQALPGSPAGWGMDSTVLAYLPQLSNDADFRTNLGVASLADDFVEVGYDVQAPDGQILARESTWIAPFGHAQWGLNTTITGGSVVFYIKSGPQDAMLFPYASVVNQRTGDPVYVEAHMTVVGVSAQGLSARALSKSPALPPRLPAPSFRLPR</sequence>
<evidence type="ECO:0000313" key="2">
    <source>
        <dbReference type="EMBL" id="HEQ87892.1"/>
    </source>
</evidence>
<dbReference type="EMBL" id="DSHW01000045">
    <property type="protein sequence ID" value="HEQ87892.1"/>
    <property type="molecule type" value="Genomic_DNA"/>
</dbReference>
<reference evidence="2" key="1">
    <citation type="journal article" date="2020" name="mSystems">
        <title>Genome- and Community-Level Interaction Insights into Carbon Utilization and Element Cycling Functions of Hydrothermarchaeota in Hydrothermal Sediment.</title>
        <authorList>
            <person name="Zhou Z."/>
            <person name="Liu Y."/>
            <person name="Xu W."/>
            <person name="Pan J."/>
            <person name="Luo Z.H."/>
            <person name="Li M."/>
        </authorList>
    </citation>
    <scope>NUCLEOTIDE SEQUENCE [LARGE SCALE GENOMIC DNA]</scope>
    <source>
        <strain evidence="2">SpSt-186</strain>
    </source>
</reference>
<feature type="signal peptide" evidence="1">
    <location>
        <begin position="1"/>
        <end position="17"/>
    </location>
</feature>
<name>A0A7V2EEK8_9BACT</name>
<organism evidence="2">
    <name type="scientific">Thermoanaerobaculum aquaticum</name>
    <dbReference type="NCBI Taxonomy" id="1312852"/>
    <lineage>
        <taxon>Bacteria</taxon>
        <taxon>Pseudomonadati</taxon>
        <taxon>Acidobacteriota</taxon>
        <taxon>Thermoanaerobaculia</taxon>
        <taxon>Thermoanaerobaculales</taxon>
        <taxon>Thermoanaerobaculaceae</taxon>
        <taxon>Thermoanaerobaculum</taxon>
    </lineage>
</organism>
<dbReference type="AlphaFoldDB" id="A0A7V2EEK8"/>
<keyword evidence="1" id="KW-0732">Signal</keyword>